<sequence>MLLADLSIVSEFYNKLFRRRDVRMLVDYDGATPKKAELLRLIAEYLKVSEDRIAIVKVENLFGQHRLSVHCHVYDTVEDLKKYERKYVLRRQGVEVSGKAGQALGKVQA</sequence>
<dbReference type="GO" id="GO:1990904">
    <property type="term" value="C:ribonucleoprotein complex"/>
    <property type="evidence" value="ECO:0007669"/>
    <property type="project" value="UniProtKB-KW"/>
</dbReference>
<dbReference type="PANTHER" id="PTHR10496">
    <property type="entry name" value="40S RIBOSOMAL PROTEIN S24"/>
    <property type="match status" value="1"/>
</dbReference>
<gene>
    <name evidence="3" type="primary">rps24e</name>
    <name evidence="4" type="ORF">B9J98_02395</name>
</gene>
<dbReference type="HAMAP" id="MF_00545">
    <property type="entry name" value="Ribosomal_eS24"/>
    <property type="match status" value="1"/>
</dbReference>
<dbReference type="EMBL" id="NDWU01000004">
    <property type="protein sequence ID" value="PUA33807.1"/>
    <property type="molecule type" value="Genomic_DNA"/>
</dbReference>
<evidence type="ECO:0000256" key="2">
    <source>
        <dbReference type="ARBA" id="ARBA00023274"/>
    </source>
</evidence>
<name>A0A2R7Y8S7_9ARCH</name>
<proteinExistence type="inferred from homology"/>
<dbReference type="InterPro" id="IPR012678">
    <property type="entry name" value="Ribosomal_uL23/eL15/eS24_sf"/>
</dbReference>
<dbReference type="AlphaFoldDB" id="A0A2R7Y8S7"/>
<comment type="similarity">
    <text evidence="3">Belongs to the eukaryotic ribosomal protein eS24 family.</text>
</comment>
<evidence type="ECO:0000256" key="3">
    <source>
        <dbReference type="HAMAP-Rule" id="MF_00545"/>
    </source>
</evidence>
<keyword evidence="2 3" id="KW-0687">Ribonucleoprotein</keyword>
<dbReference type="GO" id="GO:0005840">
    <property type="term" value="C:ribosome"/>
    <property type="evidence" value="ECO:0007669"/>
    <property type="project" value="UniProtKB-KW"/>
</dbReference>
<evidence type="ECO:0000313" key="5">
    <source>
        <dbReference type="Proteomes" id="UP000244066"/>
    </source>
</evidence>
<evidence type="ECO:0000313" key="4">
    <source>
        <dbReference type="EMBL" id="PUA33807.1"/>
    </source>
</evidence>
<dbReference type="InterPro" id="IPR012677">
    <property type="entry name" value="Nucleotide-bd_a/b_plait_sf"/>
</dbReference>
<dbReference type="InterPro" id="IPR001976">
    <property type="entry name" value="Ribosomal_eS24"/>
</dbReference>
<keyword evidence="1 3" id="KW-0689">Ribosomal protein</keyword>
<dbReference type="Gene3D" id="3.30.70.330">
    <property type="match status" value="1"/>
</dbReference>
<protein>
    <recommendedName>
        <fullName evidence="3">Small ribosomal subunit protein eS24</fullName>
    </recommendedName>
</protein>
<organism evidence="4 5">
    <name type="scientific">Candidatus Terraquivivens tikiterensis</name>
    <dbReference type="NCBI Taxonomy" id="1980982"/>
    <lineage>
        <taxon>Archaea</taxon>
        <taxon>Nitrososphaerota</taxon>
        <taxon>Candidatus Wolframiiraptoraceae</taxon>
        <taxon>Candidatus Terraquivivens</taxon>
    </lineage>
</organism>
<dbReference type="Pfam" id="PF01282">
    <property type="entry name" value="Ribosomal_S24e"/>
    <property type="match status" value="1"/>
</dbReference>
<dbReference type="SUPFAM" id="SSF54189">
    <property type="entry name" value="Ribosomal proteins S24e, L23 and L15e"/>
    <property type="match status" value="1"/>
</dbReference>
<evidence type="ECO:0000256" key="1">
    <source>
        <dbReference type="ARBA" id="ARBA00022980"/>
    </source>
</evidence>
<comment type="caution">
    <text evidence="4">The sequence shown here is derived from an EMBL/GenBank/DDBJ whole genome shotgun (WGS) entry which is preliminary data.</text>
</comment>
<reference evidence="4 5" key="1">
    <citation type="submission" date="2017-04" db="EMBL/GenBank/DDBJ databases">
        <title>Draft Aigarchaeota genome from a New Zealand hot spring.</title>
        <authorList>
            <person name="Reysenbach A.-L."/>
            <person name="Donaho J.A."/>
            <person name="Gerhart J."/>
            <person name="Kelley J.F."/>
            <person name="Kouba K."/>
            <person name="Podar M."/>
            <person name="Stott M."/>
        </authorList>
    </citation>
    <scope>NUCLEOTIDE SEQUENCE [LARGE SCALE GENOMIC DNA]</scope>
    <source>
        <strain evidence="4">NZ13_MG1</strain>
    </source>
</reference>
<dbReference type="GO" id="GO:0006412">
    <property type="term" value="P:translation"/>
    <property type="evidence" value="ECO:0007669"/>
    <property type="project" value="UniProtKB-UniRule"/>
</dbReference>
<accession>A0A2R7Y8S7</accession>
<dbReference type="GO" id="GO:0003735">
    <property type="term" value="F:structural constituent of ribosome"/>
    <property type="evidence" value="ECO:0007669"/>
    <property type="project" value="InterPro"/>
</dbReference>
<dbReference type="Proteomes" id="UP000244066">
    <property type="component" value="Unassembled WGS sequence"/>
</dbReference>